<comment type="caution">
    <text evidence="2">The sequence shown here is derived from an EMBL/GenBank/DDBJ whole genome shotgun (WGS) entry which is preliminary data.</text>
</comment>
<keyword evidence="3" id="KW-1185">Reference proteome</keyword>
<feature type="region of interest" description="Disordered" evidence="1">
    <location>
        <begin position="211"/>
        <end position="233"/>
    </location>
</feature>
<sequence length="260" mass="28943">MTTSIEEETIRIALKDSDYGRILKTIENNAFSETAILTPMYSQVIDDILGEQDARLGAGTSLAVCIIRTTKLLEDVANRDDLDEGTKKLAVLHLQKRIRVLALHLLPLDFPDIANQAVRTVEARPHVEERSRPIVPVPRSASVAEDTDTHSESVQITFVAFATNSDPDHLSVHCPQLNGRIVLQEFRDEEKFFEALLDWEHNHKALADLTLRHPAPPSPEPETPPVPAVSTPTPTVMEADEEHRILKVGDFDASRGVMLQ</sequence>
<dbReference type="RefSeq" id="XP_041293674.1">
    <property type="nucleotide sequence ID" value="XM_041433613.1"/>
</dbReference>
<organism evidence="2 3">
    <name type="scientific">Suillus discolor</name>
    <dbReference type="NCBI Taxonomy" id="1912936"/>
    <lineage>
        <taxon>Eukaryota</taxon>
        <taxon>Fungi</taxon>
        <taxon>Dikarya</taxon>
        <taxon>Basidiomycota</taxon>
        <taxon>Agaricomycotina</taxon>
        <taxon>Agaricomycetes</taxon>
        <taxon>Agaricomycetidae</taxon>
        <taxon>Boletales</taxon>
        <taxon>Suillineae</taxon>
        <taxon>Suillaceae</taxon>
        <taxon>Suillus</taxon>
    </lineage>
</organism>
<accession>A0A9P7F9W0</accession>
<name>A0A9P7F9W0_9AGAM</name>
<evidence type="ECO:0000256" key="1">
    <source>
        <dbReference type="SAM" id="MobiDB-lite"/>
    </source>
</evidence>
<dbReference type="AlphaFoldDB" id="A0A9P7F9W0"/>
<reference evidence="2" key="1">
    <citation type="journal article" date="2020" name="New Phytol.">
        <title>Comparative genomics reveals dynamic genome evolution in host specialist ectomycorrhizal fungi.</title>
        <authorList>
            <person name="Lofgren L.A."/>
            <person name="Nguyen N.H."/>
            <person name="Vilgalys R."/>
            <person name="Ruytinx J."/>
            <person name="Liao H.L."/>
            <person name="Branco S."/>
            <person name="Kuo A."/>
            <person name="LaButti K."/>
            <person name="Lipzen A."/>
            <person name="Andreopoulos W."/>
            <person name="Pangilinan J."/>
            <person name="Riley R."/>
            <person name="Hundley H."/>
            <person name="Na H."/>
            <person name="Barry K."/>
            <person name="Grigoriev I.V."/>
            <person name="Stajich J.E."/>
            <person name="Kennedy P.G."/>
        </authorList>
    </citation>
    <scope>NUCLEOTIDE SEQUENCE</scope>
    <source>
        <strain evidence="2">FC423</strain>
    </source>
</reference>
<dbReference type="GeneID" id="64695872"/>
<gene>
    <name evidence="2" type="ORF">F5147DRAFT_652311</name>
</gene>
<proteinExistence type="predicted"/>
<evidence type="ECO:0000313" key="3">
    <source>
        <dbReference type="Proteomes" id="UP000823399"/>
    </source>
</evidence>
<feature type="compositionally biased region" description="Pro residues" evidence="1">
    <location>
        <begin position="214"/>
        <end position="227"/>
    </location>
</feature>
<dbReference type="Proteomes" id="UP000823399">
    <property type="component" value="Unassembled WGS sequence"/>
</dbReference>
<protein>
    <submittedName>
        <fullName evidence="2">Uncharacterized protein</fullName>
    </submittedName>
</protein>
<dbReference type="OrthoDB" id="2670939at2759"/>
<evidence type="ECO:0000313" key="2">
    <source>
        <dbReference type="EMBL" id="KAG2109729.1"/>
    </source>
</evidence>
<dbReference type="EMBL" id="JABBWM010000023">
    <property type="protein sequence ID" value="KAG2109729.1"/>
    <property type="molecule type" value="Genomic_DNA"/>
</dbReference>